<dbReference type="InterPro" id="IPR043133">
    <property type="entry name" value="GTP-CH-I_C/QueF"/>
</dbReference>
<dbReference type="Proteomes" id="UP000572680">
    <property type="component" value="Unassembled WGS sequence"/>
</dbReference>
<dbReference type="EC" id="3.5.4.16" evidence="3"/>
<dbReference type="PANTHER" id="PTHR11109:SF7">
    <property type="entry name" value="GTP CYCLOHYDROLASE 1"/>
    <property type="match status" value="1"/>
</dbReference>
<evidence type="ECO:0000256" key="4">
    <source>
        <dbReference type="ARBA" id="ARBA00017272"/>
    </source>
</evidence>
<dbReference type="GO" id="GO:0005525">
    <property type="term" value="F:GTP binding"/>
    <property type="evidence" value="ECO:0007669"/>
    <property type="project" value="TreeGrafter"/>
</dbReference>
<dbReference type="SUPFAM" id="SSF55620">
    <property type="entry name" value="Tetrahydrobiopterin biosynthesis enzymes-like"/>
    <property type="match status" value="1"/>
</dbReference>
<evidence type="ECO:0000256" key="3">
    <source>
        <dbReference type="ARBA" id="ARBA00012715"/>
    </source>
</evidence>
<dbReference type="Pfam" id="PF01227">
    <property type="entry name" value="GTP_cyclohydroI"/>
    <property type="match status" value="1"/>
</dbReference>
<evidence type="ECO:0000256" key="5">
    <source>
        <dbReference type="ARBA" id="ARBA00022563"/>
    </source>
</evidence>
<dbReference type="EMBL" id="JACJIA010000015">
    <property type="protein sequence ID" value="MBA8956388.1"/>
    <property type="molecule type" value="Genomic_DNA"/>
</dbReference>
<dbReference type="Gene3D" id="3.30.1130.10">
    <property type="match status" value="1"/>
</dbReference>
<evidence type="ECO:0000256" key="7">
    <source>
        <dbReference type="ARBA" id="ARBA00030854"/>
    </source>
</evidence>
<dbReference type="InterPro" id="IPR001474">
    <property type="entry name" value="GTP_CycHdrlase_I"/>
</dbReference>
<protein>
    <recommendedName>
        <fullName evidence="4">GTP cyclohydrolase 1</fullName>
        <ecNumber evidence="3">3.5.4.16</ecNumber>
    </recommendedName>
    <alternativeName>
        <fullName evidence="7">GTP cyclohydrolase I</fullName>
    </alternativeName>
</protein>
<dbReference type="Gene3D" id="1.10.286.10">
    <property type="match status" value="1"/>
</dbReference>
<evidence type="ECO:0000256" key="2">
    <source>
        <dbReference type="ARBA" id="ARBA00005080"/>
    </source>
</evidence>
<reference evidence="9 10" key="1">
    <citation type="submission" date="2020-08" db="EMBL/GenBank/DDBJ databases">
        <title>Genomic Encyclopedia of Type Strains, Phase IV (KMG-IV): sequencing the most valuable type-strain genomes for metagenomic binning, comparative biology and taxonomic classification.</title>
        <authorList>
            <person name="Goeker M."/>
        </authorList>
    </citation>
    <scope>NUCLEOTIDE SEQUENCE [LARGE SCALE GENOMIC DNA]</scope>
    <source>
        <strain evidence="9 10">DSM 44197</strain>
    </source>
</reference>
<keyword evidence="10" id="KW-1185">Reference proteome</keyword>
<evidence type="ECO:0000259" key="8">
    <source>
        <dbReference type="Pfam" id="PF01227"/>
    </source>
</evidence>
<dbReference type="GO" id="GO:0006729">
    <property type="term" value="P:tetrahydrobiopterin biosynthetic process"/>
    <property type="evidence" value="ECO:0007669"/>
    <property type="project" value="TreeGrafter"/>
</dbReference>
<dbReference type="NCBIfam" id="NF006826">
    <property type="entry name" value="PRK09347.1-3"/>
    <property type="match status" value="1"/>
</dbReference>
<gene>
    <name evidence="9" type="ORF">HNR61_008070</name>
</gene>
<comment type="catalytic activity">
    <reaction evidence="1">
        <text>GTP + H2O = 7,8-dihydroneopterin 3'-triphosphate + formate + H(+)</text>
        <dbReference type="Rhea" id="RHEA:17473"/>
        <dbReference type="ChEBI" id="CHEBI:15377"/>
        <dbReference type="ChEBI" id="CHEBI:15378"/>
        <dbReference type="ChEBI" id="CHEBI:15740"/>
        <dbReference type="ChEBI" id="CHEBI:37565"/>
        <dbReference type="ChEBI" id="CHEBI:58462"/>
        <dbReference type="EC" id="3.5.4.16"/>
    </reaction>
</comment>
<accession>A0A7W3LXY9</accession>
<sequence>MINLDKAENAVADLLLALGVDEGEHTRETPRRVAKAWAETLAGYNDDPARHLARRFSTTHDPGLIIVAGIRLNSTCAHHLLPVTGTATVAYRPHPGDQIVGLSKLARVVHGYARRLQVQERIGHQVANAVQEALNPVGAACVITAEHGCMTVRGVGEPATVTTTHASTGEWGPGHPDLQAVLADHAASLR</sequence>
<organism evidence="9 10">
    <name type="scientific">Actinomadura namibiensis</name>
    <dbReference type="NCBI Taxonomy" id="182080"/>
    <lineage>
        <taxon>Bacteria</taxon>
        <taxon>Bacillati</taxon>
        <taxon>Actinomycetota</taxon>
        <taxon>Actinomycetes</taxon>
        <taxon>Streptosporangiales</taxon>
        <taxon>Thermomonosporaceae</taxon>
        <taxon>Actinomadura</taxon>
    </lineage>
</organism>
<dbReference type="PANTHER" id="PTHR11109">
    <property type="entry name" value="GTP CYCLOHYDROLASE I"/>
    <property type="match status" value="1"/>
</dbReference>
<dbReference type="GO" id="GO:0046654">
    <property type="term" value="P:tetrahydrofolate biosynthetic process"/>
    <property type="evidence" value="ECO:0007669"/>
    <property type="project" value="InterPro"/>
</dbReference>
<evidence type="ECO:0000256" key="1">
    <source>
        <dbReference type="ARBA" id="ARBA00001052"/>
    </source>
</evidence>
<evidence type="ECO:0000313" key="9">
    <source>
        <dbReference type="EMBL" id="MBA8956388.1"/>
    </source>
</evidence>
<dbReference type="RefSeq" id="WP_182848301.1">
    <property type="nucleotide sequence ID" value="NZ_BAAALP010000048.1"/>
</dbReference>
<keyword evidence="6 9" id="KW-0378">Hydrolase</keyword>
<dbReference type="FunFam" id="3.30.1130.10:FF:000001">
    <property type="entry name" value="GTP cyclohydrolase 1"/>
    <property type="match status" value="1"/>
</dbReference>
<dbReference type="GO" id="GO:0005737">
    <property type="term" value="C:cytoplasm"/>
    <property type="evidence" value="ECO:0007669"/>
    <property type="project" value="TreeGrafter"/>
</dbReference>
<comment type="pathway">
    <text evidence="2">Cofactor biosynthesis; 7,8-dihydroneopterin triphosphate biosynthesis; 7,8-dihydroneopterin triphosphate from GTP: step 1/1.</text>
</comment>
<evidence type="ECO:0000313" key="10">
    <source>
        <dbReference type="Proteomes" id="UP000572680"/>
    </source>
</evidence>
<dbReference type="UniPathway" id="UPA00848">
    <property type="reaction ID" value="UER00151"/>
</dbReference>
<keyword evidence="5" id="KW-0554">One-carbon metabolism</keyword>
<dbReference type="AlphaFoldDB" id="A0A7W3LXY9"/>
<dbReference type="InterPro" id="IPR043134">
    <property type="entry name" value="GTP-CH-I_N"/>
</dbReference>
<dbReference type="NCBIfam" id="NF006825">
    <property type="entry name" value="PRK09347.1-2"/>
    <property type="match status" value="1"/>
</dbReference>
<dbReference type="GO" id="GO:0003934">
    <property type="term" value="F:GTP cyclohydrolase I activity"/>
    <property type="evidence" value="ECO:0007669"/>
    <property type="project" value="UniProtKB-EC"/>
</dbReference>
<dbReference type="GO" id="GO:0006730">
    <property type="term" value="P:one-carbon metabolic process"/>
    <property type="evidence" value="ECO:0007669"/>
    <property type="project" value="UniProtKB-KW"/>
</dbReference>
<dbReference type="GO" id="GO:0008270">
    <property type="term" value="F:zinc ion binding"/>
    <property type="evidence" value="ECO:0007669"/>
    <property type="project" value="TreeGrafter"/>
</dbReference>
<name>A0A7W3LXY9_ACTNM</name>
<dbReference type="InterPro" id="IPR020602">
    <property type="entry name" value="GTP_CycHdrlase_I_dom"/>
</dbReference>
<feature type="domain" description="GTP cyclohydrolase I" evidence="8">
    <location>
        <begin position="8"/>
        <end position="172"/>
    </location>
</feature>
<proteinExistence type="predicted"/>
<evidence type="ECO:0000256" key="6">
    <source>
        <dbReference type="ARBA" id="ARBA00022801"/>
    </source>
</evidence>
<comment type="caution">
    <text evidence="9">The sequence shown here is derived from an EMBL/GenBank/DDBJ whole genome shotgun (WGS) entry which is preliminary data.</text>
</comment>